<dbReference type="Proteomes" id="UP000004207">
    <property type="component" value="Unassembled WGS sequence"/>
</dbReference>
<comment type="caution">
    <text evidence="1">The sequence shown here is derived from an EMBL/GenBank/DDBJ whole genome shotgun (WGS) entry which is preliminary data.</text>
</comment>
<reference evidence="1 2" key="1">
    <citation type="submission" date="2011-04" db="EMBL/GenBank/DDBJ databases">
        <authorList>
            <person name="Muzny D."/>
            <person name="Qin X."/>
            <person name="Deng J."/>
            <person name="Jiang H."/>
            <person name="Liu Y."/>
            <person name="Qu J."/>
            <person name="Song X.-Z."/>
            <person name="Zhang L."/>
            <person name="Thornton R."/>
            <person name="Coyle M."/>
            <person name="Francisco L."/>
            <person name="Jackson L."/>
            <person name="Javaid M."/>
            <person name="Korchina V."/>
            <person name="Kovar C."/>
            <person name="Mata R."/>
            <person name="Mathew T."/>
            <person name="Ngo R."/>
            <person name="Nguyen L."/>
            <person name="Nguyen N."/>
            <person name="Okwuonu G."/>
            <person name="Ongeri F."/>
            <person name="Pham C."/>
            <person name="Simmons D."/>
            <person name="Wilczek-Boney K."/>
            <person name="Hale W."/>
            <person name="Jakkamsetti A."/>
            <person name="Pham P."/>
            <person name="Ruth R."/>
            <person name="San Lucas F."/>
            <person name="Warren J."/>
            <person name="Zhang J."/>
            <person name="Zhao Z."/>
            <person name="Zhou C."/>
            <person name="Zhu D."/>
            <person name="Lee S."/>
            <person name="Bess C."/>
            <person name="Blankenburg K."/>
            <person name="Forbes L."/>
            <person name="Fu Q."/>
            <person name="Gubbala S."/>
            <person name="Hirani K."/>
            <person name="Jayaseelan J.C."/>
            <person name="Lara F."/>
            <person name="Munidasa M."/>
            <person name="Palculict T."/>
            <person name="Patil S."/>
            <person name="Pu L.-L."/>
            <person name="Saada N."/>
            <person name="Tang L."/>
            <person name="Weissenberger G."/>
            <person name="Zhu Y."/>
            <person name="Hemphill L."/>
            <person name="Shang Y."/>
            <person name="Youmans B."/>
            <person name="Ayvaz T."/>
            <person name="Ross M."/>
            <person name="Santibanez J."/>
            <person name="Aqrawi P."/>
            <person name="Gross S."/>
            <person name="Joshi V."/>
            <person name="Fowler G."/>
            <person name="Nazareth L."/>
            <person name="Reid J."/>
            <person name="Worley K."/>
            <person name="Petrosino J."/>
            <person name="Highlander S."/>
            <person name="Gibbs R."/>
        </authorList>
    </citation>
    <scope>NUCLEOTIDE SEQUENCE [LARGE SCALE GENOMIC DNA]</scope>
    <source>
        <strain evidence="1 2">ATCC 23330</strain>
    </source>
</reference>
<name>F5S6J1_KINKI</name>
<evidence type="ECO:0000313" key="1">
    <source>
        <dbReference type="EMBL" id="EGK09967.1"/>
    </source>
</evidence>
<keyword evidence="2" id="KW-1185">Reference proteome</keyword>
<sequence>MIDVVEIKRRLLLSFASCLRHTLLYPNQRFGQKGKAACTFVYAIIDSDY</sequence>
<accession>F5S6J1</accession>
<organism evidence="1 2">
    <name type="scientific">Kingella kingae ATCC 23330</name>
    <dbReference type="NCBI Taxonomy" id="887327"/>
    <lineage>
        <taxon>Bacteria</taxon>
        <taxon>Pseudomonadati</taxon>
        <taxon>Pseudomonadota</taxon>
        <taxon>Betaproteobacteria</taxon>
        <taxon>Neisseriales</taxon>
        <taxon>Neisseriaceae</taxon>
        <taxon>Kingella</taxon>
    </lineage>
</organism>
<proteinExistence type="predicted"/>
<dbReference type="EMBL" id="AFHS01000029">
    <property type="protein sequence ID" value="EGK09967.1"/>
    <property type="molecule type" value="Genomic_DNA"/>
</dbReference>
<dbReference type="AlphaFoldDB" id="F5S6J1"/>
<gene>
    <name evidence="1" type="ORF">HMPREF0476_0824</name>
</gene>
<evidence type="ECO:0000313" key="2">
    <source>
        <dbReference type="Proteomes" id="UP000004207"/>
    </source>
</evidence>
<dbReference type="HOGENOM" id="CLU_3136658_0_0_4"/>
<protein>
    <submittedName>
        <fullName evidence="1">Uncharacterized protein</fullName>
    </submittedName>
</protein>